<dbReference type="Gene3D" id="3.30.70.60">
    <property type="match status" value="1"/>
</dbReference>
<proteinExistence type="predicted"/>
<evidence type="ECO:0008006" key="2">
    <source>
        <dbReference type="Google" id="ProtNLM"/>
    </source>
</evidence>
<protein>
    <recommendedName>
        <fullName evidence="2">Pilus assembly protein PilO</fullName>
    </recommendedName>
</protein>
<dbReference type="EMBL" id="UINC01029312">
    <property type="protein sequence ID" value="SVB11813.1"/>
    <property type="molecule type" value="Genomic_DNA"/>
</dbReference>
<dbReference type="AlphaFoldDB" id="A0A382BEX8"/>
<organism evidence="1">
    <name type="scientific">marine metagenome</name>
    <dbReference type="NCBI Taxonomy" id="408172"/>
    <lineage>
        <taxon>unclassified sequences</taxon>
        <taxon>metagenomes</taxon>
        <taxon>ecological metagenomes</taxon>
    </lineage>
</organism>
<evidence type="ECO:0000313" key="1">
    <source>
        <dbReference type="EMBL" id="SVB11813.1"/>
    </source>
</evidence>
<name>A0A382BEX8_9ZZZZ</name>
<sequence length="177" mass="19754">MIITGTSLAVIMGFIWYNIGISSQLQEVKAQSSTLDLQLQAGATLPESINSAMSTYKERRAELESYKAPVTGSDSVIKLLKKIGSDHDLEIKDISVDRTDSFPPLNDGSKVEQIPIMRHRVKVQAIGNFLQVGPFLETVAARSNRLRLMNCRFELDKNNAREVVANAEFYTYVLESE</sequence>
<gene>
    <name evidence="1" type="ORF">METZ01_LOCUS164667</name>
</gene>
<reference evidence="1" key="1">
    <citation type="submission" date="2018-05" db="EMBL/GenBank/DDBJ databases">
        <authorList>
            <person name="Lanie J.A."/>
            <person name="Ng W.-L."/>
            <person name="Kazmierczak K.M."/>
            <person name="Andrzejewski T.M."/>
            <person name="Davidsen T.M."/>
            <person name="Wayne K.J."/>
            <person name="Tettelin H."/>
            <person name="Glass J.I."/>
            <person name="Rusch D."/>
            <person name="Podicherti R."/>
            <person name="Tsui H.-C.T."/>
            <person name="Winkler M.E."/>
        </authorList>
    </citation>
    <scope>NUCLEOTIDE SEQUENCE</scope>
</reference>
<dbReference type="InterPro" id="IPR014717">
    <property type="entry name" value="Transl_elong_EF1B/ribsomal_bS6"/>
</dbReference>
<accession>A0A382BEX8</accession>